<dbReference type="GO" id="GO:0005737">
    <property type="term" value="C:cytoplasm"/>
    <property type="evidence" value="ECO:0007669"/>
    <property type="project" value="UniProtKB-ARBA"/>
</dbReference>
<dbReference type="FunFam" id="3.30.230.10:FF:000002">
    <property type="entry name" value="30S ribosomal protein S5"/>
    <property type="match status" value="1"/>
</dbReference>
<dbReference type="GO" id="GO:0042254">
    <property type="term" value="P:ribosome biogenesis"/>
    <property type="evidence" value="ECO:0007669"/>
    <property type="project" value="UniProtKB-ARBA"/>
</dbReference>
<dbReference type="InterPro" id="IPR005324">
    <property type="entry name" value="Ribosomal_uS5_C"/>
</dbReference>
<evidence type="ECO:0000256" key="2">
    <source>
        <dbReference type="ARBA" id="ARBA00008945"/>
    </source>
</evidence>
<evidence type="ECO:0000256" key="7">
    <source>
        <dbReference type="ARBA" id="ARBA00035255"/>
    </source>
</evidence>
<evidence type="ECO:0000313" key="13">
    <source>
        <dbReference type="Proteomes" id="UP000199759"/>
    </source>
</evidence>
<dbReference type="Proteomes" id="UP000199759">
    <property type="component" value="Unassembled WGS sequence"/>
</dbReference>
<evidence type="ECO:0000256" key="5">
    <source>
        <dbReference type="ARBA" id="ARBA00022980"/>
    </source>
</evidence>
<dbReference type="NCBIfam" id="TIGR01021">
    <property type="entry name" value="rpsE_bact"/>
    <property type="match status" value="1"/>
</dbReference>
<accession>A0A1G9TCX4</accession>
<dbReference type="InterPro" id="IPR020568">
    <property type="entry name" value="Ribosomal_Su5_D2-typ_SF"/>
</dbReference>
<dbReference type="HAMAP" id="MF_01307_B">
    <property type="entry name" value="Ribosomal_uS5_B"/>
    <property type="match status" value="1"/>
</dbReference>
<dbReference type="InterPro" id="IPR014721">
    <property type="entry name" value="Ribsml_uS5_D2-typ_fold_subgr"/>
</dbReference>
<dbReference type="Gene3D" id="3.30.230.10">
    <property type="match status" value="1"/>
</dbReference>
<dbReference type="GO" id="GO:0006412">
    <property type="term" value="P:translation"/>
    <property type="evidence" value="ECO:0007669"/>
    <property type="project" value="UniProtKB-UniRule"/>
</dbReference>
<dbReference type="GO" id="GO:0015935">
    <property type="term" value="C:small ribosomal subunit"/>
    <property type="evidence" value="ECO:0007669"/>
    <property type="project" value="InterPro"/>
</dbReference>
<dbReference type="Pfam" id="PF03719">
    <property type="entry name" value="Ribosomal_S5_C"/>
    <property type="match status" value="1"/>
</dbReference>
<keyword evidence="13" id="KW-1185">Reference proteome</keyword>
<dbReference type="Gene3D" id="3.30.160.20">
    <property type="match status" value="1"/>
</dbReference>
<dbReference type="OrthoDB" id="9809045at2"/>
<keyword evidence="6 8" id="KW-0687">Ribonucleoprotein</keyword>
<feature type="domain" description="S5 DRBM" evidence="11">
    <location>
        <begin position="30"/>
        <end position="93"/>
    </location>
</feature>
<name>A0A1G9TCX4_9PROT</name>
<feature type="region of interest" description="Disordered" evidence="10">
    <location>
        <begin position="172"/>
        <end position="200"/>
    </location>
</feature>
<evidence type="ECO:0000256" key="1">
    <source>
        <dbReference type="ARBA" id="ARBA00003093"/>
    </source>
</evidence>
<dbReference type="SUPFAM" id="SSF54211">
    <property type="entry name" value="Ribosomal protein S5 domain 2-like"/>
    <property type="match status" value="1"/>
</dbReference>
<evidence type="ECO:0000256" key="8">
    <source>
        <dbReference type="HAMAP-Rule" id="MF_01307"/>
    </source>
</evidence>
<evidence type="ECO:0000256" key="9">
    <source>
        <dbReference type="RuleBase" id="RU003823"/>
    </source>
</evidence>
<dbReference type="Pfam" id="PF00333">
    <property type="entry name" value="Ribosomal_S5"/>
    <property type="match status" value="1"/>
</dbReference>
<evidence type="ECO:0000259" key="11">
    <source>
        <dbReference type="PROSITE" id="PS50881"/>
    </source>
</evidence>
<evidence type="ECO:0000256" key="10">
    <source>
        <dbReference type="SAM" id="MobiDB-lite"/>
    </source>
</evidence>
<gene>
    <name evidence="8" type="primary">rpsE</name>
    <name evidence="12" type="ORF">SAMN04488568_111103</name>
</gene>
<evidence type="ECO:0000256" key="4">
    <source>
        <dbReference type="ARBA" id="ARBA00022884"/>
    </source>
</evidence>
<dbReference type="PANTHER" id="PTHR48277">
    <property type="entry name" value="MITOCHONDRIAL RIBOSOMAL PROTEIN S5"/>
    <property type="match status" value="1"/>
</dbReference>
<comment type="similarity">
    <text evidence="2 8 9">Belongs to the universal ribosomal protein uS5 family.</text>
</comment>
<comment type="function">
    <text evidence="8">With S4 and S12 plays an important role in translational accuracy.</text>
</comment>
<sequence length="200" mass="21519">MAHPNEQQRDRGDRGRGRGRGREQEREDEFVDKLVHINRVAKTVKGGRNFQFAALVVVGDKKGRVGFGQGKAREVPEAIRKATDEAKKSLIRVPLREGRTLHHDGKGRHGAGKVVLRAAPPGTGVIAGGPMRAVLETLGIHDVVAKSVGTSNPYNMIRATFDALKSQASPRSVAAKRGLKVGDVVNRRDDGASSPEAIEA</sequence>
<dbReference type="RefSeq" id="WP_091770271.1">
    <property type="nucleotide sequence ID" value="NZ_FNHG01000011.1"/>
</dbReference>
<keyword evidence="5 8" id="KW-0689">Ribosomal protein</keyword>
<dbReference type="GO" id="GO:0003735">
    <property type="term" value="F:structural constituent of ribosome"/>
    <property type="evidence" value="ECO:0007669"/>
    <property type="project" value="UniProtKB-UniRule"/>
</dbReference>
<evidence type="ECO:0000313" key="12">
    <source>
        <dbReference type="EMBL" id="SDM44995.1"/>
    </source>
</evidence>
<dbReference type="FunFam" id="3.30.160.20:FF:000001">
    <property type="entry name" value="30S ribosomal protein S5"/>
    <property type="match status" value="1"/>
</dbReference>
<evidence type="ECO:0000256" key="6">
    <source>
        <dbReference type="ARBA" id="ARBA00023274"/>
    </source>
</evidence>
<dbReference type="InterPro" id="IPR018192">
    <property type="entry name" value="Ribosomal_uS5_N_CS"/>
</dbReference>
<protein>
    <recommendedName>
        <fullName evidence="7 8">Small ribosomal subunit protein uS5</fullName>
    </recommendedName>
</protein>
<keyword evidence="4 8" id="KW-0694">RNA-binding</keyword>
<dbReference type="EMBL" id="FNHG01000011">
    <property type="protein sequence ID" value="SDM44995.1"/>
    <property type="molecule type" value="Genomic_DNA"/>
</dbReference>
<comment type="domain">
    <text evidence="8">The N-terminal domain interacts with the head of the 30S subunit; the C-terminal domain interacts with the body and contacts protein S4. The interaction surface between S4 and S5 is involved in control of translational fidelity.</text>
</comment>
<dbReference type="SUPFAM" id="SSF54768">
    <property type="entry name" value="dsRNA-binding domain-like"/>
    <property type="match status" value="1"/>
</dbReference>
<keyword evidence="3 8" id="KW-0699">rRNA-binding</keyword>
<evidence type="ECO:0000256" key="3">
    <source>
        <dbReference type="ARBA" id="ARBA00022730"/>
    </source>
</evidence>
<feature type="region of interest" description="Disordered" evidence="10">
    <location>
        <begin position="1"/>
        <end position="27"/>
    </location>
</feature>
<dbReference type="InterPro" id="IPR013810">
    <property type="entry name" value="Ribosomal_uS5_N"/>
</dbReference>
<dbReference type="STRING" id="144026.SAMN04488568_111103"/>
<dbReference type="InterPro" id="IPR005712">
    <property type="entry name" value="Ribosomal_uS5_bac-type"/>
</dbReference>
<organism evidence="12 13">
    <name type="scientific">Maricaulis salignorans</name>
    <dbReference type="NCBI Taxonomy" id="144026"/>
    <lineage>
        <taxon>Bacteria</taxon>
        <taxon>Pseudomonadati</taxon>
        <taxon>Pseudomonadota</taxon>
        <taxon>Alphaproteobacteria</taxon>
        <taxon>Maricaulales</taxon>
        <taxon>Maricaulaceae</taxon>
        <taxon>Maricaulis</taxon>
    </lineage>
</organism>
<dbReference type="GO" id="GO:0019843">
    <property type="term" value="F:rRNA binding"/>
    <property type="evidence" value="ECO:0007669"/>
    <property type="project" value="UniProtKB-UniRule"/>
</dbReference>
<dbReference type="PANTHER" id="PTHR48277:SF1">
    <property type="entry name" value="MITOCHONDRIAL RIBOSOMAL PROTEIN S5"/>
    <property type="match status" value="1"/>
</dbReference>
<proteinExistence type="inferred from homology"/>
<dbReference type="InterPro" id="IPR000851">
    <property type="entry name" value="Ribosomal_uS5"/>
</dbReference>
<reference evidence="12 13" key="1">
    <citation type="submission" date="2016-10" db="EMBL/GenBank/DDBJ databases">
        <authorList>
            <person name="de Groot N.N."/>
        </authorList>
    </citation>
    <scope>NUCLEOTIDE SEQUENCE [LARGE SCALE GENOMIC DNA]</scope>
    <source>
        <strain evidence="12 13">DSM 16077</strain>
    </source>
</reference>
<comment type="function">
    <text evidence="1 8">Located at the back of the 30S subunit body where it stabilizes the conformation of the head with respect to the body.</text>
</comment>
<dbReference type="PROSITE" id="PS50881">
    <property type="entry name" value="S5_DSRBD"/>
    <property type="match status" value="1"/>
</dbReference>
<dbReference type="PROSITE" id="PS00585">
    <property type="entry name" value="RIBOSOMAL_S5"/>
    <property type="match status" value="1"/>
</dbReference>
<dbReference type="AlphaFoldDB" id="A0A1G9TCX4"/>
<comment type="subunit">
    <text evidence="8">Part of the 30S ribosomal subunit. Contacts proteins S4 and S8.</text>
</comment>